<evidence type="ECO:0000313" key="2">
    <source>
        <dbReference type="EMBL" id="SOS58108.1"/>
    </source>
</evidence>
<accession>A0A2I2LEZ2</accession>
<gene>
    <name evidence="2" type="ORF">TNO010_110081</name>
</gene>
<dbReference type="AlphaFoldDB" id="A0A2I2LEZ2"/>
<name>A0A2I2LEZ2_9FLAO</name>
<evidence type="ECO:0000256" key="1">
    <source>
        <dbReference type="SAM" id="Phobius"/>
    </source>
</evidence>
<organism evidence="2 3">
    <name type="scientific">Tenacibaculum finnmarkense genomovar ulcerans</name>
    <dbReference type="NCBI Taxonomy" id="2781388"/>
    <lineage>
        <taxon>Bacteria</taxon>
        <taxon>Pseudomonadati</taxon>
        <taxon>Bacteroidota</taxon>
        <taxon>Flavobacteriia</taxon>
        <taxon>Flavobacteriales</taxon>
        <taxon>Flavobacteriaceae</taxon>
        <taxon>Tenacibaculum</taxon>
        <taxon>Tenacibaculum finnmarkense</taxon>
    </lineage>
</organism>
<dbReference type="GeneID" id="86818290"/>
<evidence type="ECO:0000313" key="3">
    <source>
        <dbReference type="Proteomes" id="UP000490060"/>
    </source>
</evidence>
<feature type="transmembrane region" description="Helical" evidence="1">
    <location>
        <begin position="32"/>
        <end position="50"/>
    </location>
</feature>
<reference evidence="2 3" key="1">
    <citation type="submission" date="2017-11" db="EMBL/GenBank/DDBJ databases">
        <authorList>
            <person name="Duchaud E."/>
        </authorList>
    </citation>
    <scope>NUCLEOTIDE SEQUENCE [LARGE SCALE GENOMIC DNA]</scope>
    <source>
        <strain evidence="2 3">TNO010</strain>
    </source>
</reference>
<keyword evidence="1" id="KW-0472">Membrane</keyword>
<dbReference type="EMBL" id="OENE01000003">
    <property type="protein sequence ID" value="SOS58108.1"/>
    <property type="molecule type" value="Genomic_DNA"/>
</dbReference>
<keyword evidence="1" id="KW-0812">Transmembrane</keyword>
<proteinExistence type="predicted"/>
<protein>
    <submittedName>
        <fullName evidence="2">Uncharacterized protein</fullName>
    </submittedName>
</protein>
<keyword evidence="1" id="KW-1133">Transmembrane helix</keyword>
<dbReference type="RefSeq" id="WP_058884061.1">
    <property type="nucleotide sequence ID" value="NZ_JAFMUG010000003.1"/>
</dbReference>
<dbReference type="Proteomes" id="UP000490060">
    <property type="component" value="Unassembled WGS sequence"/>
</dbReference>
<sequence>MFLLQAIENTKNNTQNNSLGKEIAQWIFENPIILLVSGVVVSVGFVWILTKVTKQIRTFGE</sequence>